<gene>
    <name evidence="9" type="ORF">RhiXN_00069</name>
</gene>
<dbReference type="InterPro" id="IPR011701">
    <property type="entry name" value="MFS"/>
</dbReference>
<dbReference type="InterPro" id="IPR008283">
    <property type="entry name" value="Peptidase_M17_N"/>
</dbReference>
<comment type="subcellular location">
    <subcellularLocation>
        <location evidence="1">Membrane</location>
        <topology evidence="1">Multi-pass membrane protein</topology>
    </subcellularLocation>
</comment>
<keyword evidence="3 9" id="KW-0031">Aminopeptidase</keyword>
<dbReference type="PROSITE" id="PS00631">
    <property type="entry name" value="CYTOSOL_AP"/>
    <property type="match status" value="1"/>
</dbReference>
<dbReference type="InterPro" id="IPR036259">
    <property type="entry name" value="MFS_trans_sf"/>
</dbReference>
<feature type="transmembrane region" description="Helical" evidence="7">
    <location>
        <begin position="1652"/>
        <end position="1672"/>
    </location>
</feature>
<dbReference type="GeneID" id="67022351"/>
<dbReference type="GO" id="GO:0006508">
    <property type="term" value="P:proteolysis"/>
    <property type="evidence" value="ECO:0007669"/>
    <property type="project" value="UniProtKB-KW"/>
</dbReference>
<dbReference type="SUPFAM" id="SSF53187">
    <property type="entry name" value="Zn-dependent exopeptidases"/>
    <property type="match status" value="1"/>
</dbReference>
<dbReference type="Pfam" id="PF00883">
    <property type="entry name" value="Peptidase_M17"/>
    <property type="match status" value="1"/>
</dbReference>
<dbReference type="PANTHER" id="PTHR11963:SF23">
    <property type="entry name" value="CYTOSOL AMINOPEPTIDASE"/>
    <property type="match status" value="1"/>
</dbReference>
<feature type="transmembrane region" description="Helical" evidence="7">
    <location>
        <begin position="1521"/>
        <end position="1543"/>
    </location>
</feature>
<dbReference type="SUPFAM" id="SSF103473">
    <property type="entry name" value="MFS general substrate transporter"/>
    <property type="match status" value="1"/>
</dbReference>
<dbReference type="InterPro" id="IPR000819">
    <property type="entry name" value="Peptidase_M17_C"/>
</dbReference>
<dbReference type="InterPro" id="IPR043472">
    <property type="entry name" value="Macro_dom-like"/>
</dbReference>
<feature type="transmembrane region" description="Helical" evidence="7">
    <location>
        <begin position="1421"/>
        <end position="1443"/>
    </location>
</feature>
<evidence type="ECO:0000256" key="2">
    <source>
        <dbReference type="ARBA" id="ARBA00009528"/>
    </source>
</evidence>
<dbReference type="GO" id="GO:0005737">
    <property type="term" value="C:cytoplasm"/>
    <property type="evidence" value="ECO:0007669"/>
    <property type="project" value="InterPro"/>
</dbReference>
<evidence type="ECO:0000256" key="5">
    <source>
        <dbReference type="ARBA" id="ARBA00022801"/>
    </source>
</evidence>
<evidence type="ECO:0000313" key="9">
    <source>
        <dbReference type="EMBL" id="QRW18663.1"/>
    </source>
</evidence>
<dbReference type="GO" id="GO:0022857">
    <property type="term" value="F:transmembrane transporter activity"/>
    <property type="evidence" value="ECO:0007669"/>
    <property type="project" value="InterPro"/>
</dbReference>
<dbReference type="Gene3D" id="3.40.630.10">
    <property type="entry name" value="Zn peptidases"/>
    <property type="match status" value="1"/>
</dbReference>
<dbReference type="GO" id="GO:0030145">
    <property type="term" value="F:manganese ion binding"/>
    <property type="evidence" value="ECO:0007669"/>
    <property type="project" value="InterPro"/>
</dbReference>
<keyword evidence="5" id="KW-0378">Hydrolase</keyword>
<reference evidence="9" key="1">
    <citation type="submission" date="2020-05" db="EMBL/GenBank/DDBJ databases">
        <title>Evolutionary and genomic comparisons of hybrid uninucleate and nonhybrid Rhizoctonia fungi.</title>
        <authorList>
            <person name="Li C."/>
            <person name="Chen X."/>
        </authorList>
    </citation>
    <scope>NUCLEOTIDE SEQUENCE</scope>
    <source>
        <strain evidence="9">AG-1 IA</strain>
    </source>
</reference>
<keyword evidence="7" id="KW-0812">Transmembrane</keyword>
<evidence type="ECO:0000256" key="4">
    <source>
        <dbReference type="ARBA" id="ARBA00022670"/>
    </source>
</evidence>
<evidence type="ECO:0000259" key="8">
    <source>
        <dbReference type="PROSITE" id="PS50850"/>
    </source>
</evidence>
<dbReference type="Pfam" id="PF07690">
    <property type="entry name" value="MFS_1"/>
    <property type="match status" value="1"/>
</dbReference>
<dbReference type="Pfam" id="PF02789">
    <property type="entry name" value="Peptidase_M17_N"/>
    <property type="match status" value="1"/>
</dbReference>
<comment type="similarity">
    <text evidence="2">Belongs to the peptidase M17 family.</text>
</comment>
<feature type="region of interest" description="Disordered" evidence="6">
    <location>
        <begin position="1137"/>
        <end position="1217"/>
    </location>
</feature>
<feature type="transmembrane region" description="Helical" evidence="7">
    <location>
        <begin position="1488"/>
        <end position="1509"/>
    </location>
</feature>
<dbReference type="RefSeq" id="XP_043178900.1">
    <property type="nucleotide sequence ID" value="XM_043319888.1"/>
</dbReference>
<evidence type="ECO:0000256" key="3">
    <source>
        <dbReference type="ARBA" id="ARBA00022438"/>
    </source>
</evidence>
<evidence type="ECO:0000313" key="10">
    <source>
        <dbReference type="Proteomes" id="UP000650533"/>
    </source>
</evidence>
<proteinExistence type="inferred from homology"/>
<dbReference type="KEGG" id="rsx:RhiXN_00069"/>
<organism evidence="9 10">
    <name type="scientific">Rhizoctonia solani</name>
    <dbReference type="NCBI Taxonomy" id="456999"/>
    <lineage>
        <taxon>Eukaryota</taxon>
        <taxon>Fungi</taxon>
        <taxon>Dikarya</taxon>
        <taxon>Basidiomycota</taxon>
        <taxon>Agaricomycotina</taxon>
        <taxon>Agaricomycetes</taxon>
        <taxon>Cantharellales</taxon>
        <taxon>Ceratobasidiaceae</taxon>
        <taxon>Rhizoctonia</taxon>
    </lineage>
</organism>
<feature type="compositionally biased region" description="Low complexity" evidence="6">
    <location>
        <begin position="1190"/>
        <end position="1200"/>
    </location>
</feature>
<dbReference type="CDD" id="cd00433">
    <property type="entry name" value="Peptidase_M17"/>
    <property type="match status" value="1"/>
</dbReference>
<dbReference type="CDD" id="cd17330">
    <property type="entry name" value="MFS_SLC46_TetA_like"/>
    <property type="match status" value="1"/>
</dbReference>
<protein>
    <submittedName>
        <fullName evidence="9">Leucine aminopeptidase</fullName>
    </submittedName>
</protein>
<dbReference type="Gene3D" id="1.20.1250.20">
    <property type="entry name" value="MFS general substrate transporter like domains"/>
    <property type="match status" value="1"/>
</dbReference>
<feature type="domain" description="Major facilitator superfamily (MFS) profile" evidence="8">
    <location>
        <begin position="1248"/>
        <end position="1681"/>
    </location>
</feature>
<dbReference type="SUPFAM" id="SSF52949">
    <property type="entry name" value="Macro domain-like"/>
    <property type="match status" value="1"/>
</dbReference>
<dbReference type="GO" id="GO:0016020">
    <property type="term" value="C:membrane"/>
    <property type="evidence" value="ECO:0007669"/>
    <property type="project" value="UniProtKB-SubCell"/>
</dbReference>
<evidence type="ECO:0000256" key="6">
    <source>
        <dbReference type="SAM" id="MobiDB-lite"/>
    </source>
</evidence>
<dbReference type="Proteomes" id="UP000650533">
    <property type="component" value="Chromosome 4"/>
</dbReference>
<keyword evidence="7" id="KW-1133">Transmembrane helix</keyword>
<dbReference type="PANTHER" id="PTHR11963">
    <property type="entry name" value="LEUCINE AMINOPEPTIDASE-RELATED"/>
    <property type="match status" value="1"/>
</dbReference>
<name>A0A8H8NTS7_9AGAM</name>
<keyword evidence="4" id="KW-0645">Protease</keyword>
<sequence length="1687" mass="187002">MLRLLPRAPSAAYNPIVRTLNLRRTMVHDAYLVPIDPAAPASTSLPSIASLWQGSKPKDKAGETRLFYNVDNDGRLAAAVSLGTGSNSKTPEALKRAVGTGIKKLRDAGATSVIVDGSSDLHAAAVGAHLALFKYNHLKTAQKDAVPSVSVSPSTGATSSGELGWESGIIYAYSQNLARELMETPANLLTPTLFAERIKKEFEGLENVEIKVRDKAWAEEKGMRTFLSVAKGSSEPCKFLEIHYKGASEPNAQPLVFVGKGITFDSGGISLKPSANMKLMRGDMGGAAAVSSATLAIAKLKIPINVVTLVALTENMPGPAANKPGDVIYAINGKTVEVDNTDAEGRLILSDTLWYGSSEFNPHTIIDCATLTGAMDVALGTVYSGVFSTSDTLWNELNAAGLAEHDRFWRMPLDEAYGPQIYSSNADLCNTGGKSAGSCTAALFLKSFVKGIASEDDQGEAAVRWAHVDIAGTMDTPRGDAYQEKVQWLSSNRPRGFITGIWAYRYNGHFFRNRLPKCASIYDAGQMLADKIPRDETERERWIQQTIMLIENELLWRAEHGIPTSEQVFATPCGTDAGSHLWKIPIDISLDHLVDDRTEVAFMDIIPDYKLDWMYPTRYRTRLTYVIDLEDRAFTINGILHFPFLNMPQSIAECVTMHSQIRRNAYFNMNLRGAISYSMSIRRWPRSFCTPSEGLLDLYDLLSPTVMGLEQWRTRSWEELNASESLSVHLAATILRDQATQIQNPDFFHNNDRRMFAYYQWQLITAAAPLAFDLALLSARFKFGAFNPHIDISLDPEDPGISNLSFPDMERLNVVGWTPPPPMWFRGCLIMLRLRLDNNQFVKAEVSRMVQALKASHRGRRTGILFDGRNVLGVVLDAVQVFRSPPLPVYDHQMKLMDGFRLLLRLLSPCLMTDKTPWLASASQPARSSLRLPVEIIIRIARLAVEITSDSRTYAVLPYVSSAFRHVFFTFPRFQNIVLLWPTRGGAFYAFDTYKRENCCIYFNRHLRIVPEWSFRFYHLQRGLASKFITPTEYAKAQDSRKEELESDQCHNLCPTMTHISRMKLRVLDEYVPCLDEPIIPEKSAVAMQLVLGTWTLDRIKVSKEVEACNLGRDLECRLVQYLTGHGHYGEYHAQFHHDVDPSGTQGDTESRSSREIHCQDGHRSKTRRPAGSRSNHIVDTPLRPPPHSSPYGHYPELGLKPPPLLGPTHVPHEDASLPPQIAESSVRRQNADDEESKASTTPLPMKQISILLLMQLSEPLSYTVIYPFVAQFVNETGITGGDGSKVGYYAGMIESIFFMTESLFTLQYGRVSDRIGRRPVLMFGLFGQALSIFCVGLSKQFWQLVFSRAMSGALNGNAGVAKGMVVELTDETNQAQAFAFLPIVWSTGSTLGPFLGGTLSHPAKLLPSVFDTPFWNKYPYFLPCLISAIYSACIFVAGAMFLKEATKQNENHTTEYGTVPTHPPQPRRSVSVRSVLTKRARAAIANYAFLAFSDITYLGLLPIVFAVSVENGGLGFTPRAIGLILGLQGIITGLVQVFFFAAIHRRLGSKKLYVTGYLCYSLLLLSLPIMHALAVMEMKRTIWVVLGLHIALSCPAFMAFSCVAIYVNSSAPSKDSLGTLNGISQTIISVIRAIGPAAATSLFSLSIEKNILGGNFVYAVLLGISLIGVYASRWLKEVKRAYESTR</sequence>
<dbReference type="GO" id="GO:0070006">
    <property type="term" value="F:metalloaminopeptidase activity"/>
    <property type="evidence" value="ECO:0007669"/>
    <property type="project" value="InterPro"/>
</dbReference>
<dbReference type="InterPro" id="IPR020846">
    <property type="entry name" value="MFS_dom"/>
</dbReference>
<feature type="transmembrane region" description="Helical" evidence="7">
    <location>
        <begin position="1628"/>
        <end position="1646"/>
    </location>
</feature>
<dbReference type="Gene3D" id="3.40.220.10">
    <property type="entry name" value="Leucine Aminopeptidase, subunit E, domain 1"/>
    <property type="match status" value="1"/>
</dbReference>
<feature type="compositionally biased region" description="Basic and acidic residues" evidence="6">
    <location>
        <begin position="1149"/>
        <end position="1164"/>
    </location>
</feature>
<feature type="transmembrane region" description="Helical" evidence="7">
    <location>
        <begin position="1321"/>
        <end position="1343"/>
    </location>
</feature>
<evidence type="ECO:0000256" key="1">
    <source>
        <dbReference type="ARBA" id="ARBA00004141"/>
    </source>
</evidence>
<feature type="transmembrane region" description="Helical" evidence="7">
    <location>
        <begin position="1555"/>
        <end position="1577"/>
    </location>
</feature>
<evidence type="ECO:0000256" key="7">
    <source>
        <dbReference type="SAM" id="Phobius"/>
    </source>
</evidence>
<dbReference type="PROSITE" id="PS50850">
    <property type="entry name" value="MFS"/>
    <property type="match status" value="1"/>
</dbReference>
<dbReference type="PRINTS" id="PR00481">
    <property type="entry name" value="LAMNOPPTDASE"/>
</dbReference>
<dbReference type="InterPro" id="IPR011356">
    <property type="entry name" value="Leucine_aapep/pepB"/>
</dbReference>
<accession>A0A8H8NTS7</accession>
<dbReference type="EMBL" id="CP059661">
    <property type="protein sequence ID" value="QRW18663.1"/>
    <property type="molecule type" value="Genomic_DNA"/>
</dbReference>
<keyword evidence="7" id="KW-0472">Membrane</keyword>
<feature type="transmembrane region" description="Helical" evidence="7">
    <location>
        <begin position="1583"/>
        <end position="1608"/>
    </location>
</feature>